<protein>
    <recommendedName>
        <fullName evidence="2">YdbS-like PH domain-containing protein</fullName>
    </recommendedName>
</protein>
<keyword evidence="4" id="KW-1185">Reference proteome</keyword>
<dbReference type="RefSeq" id="WP_053605431.1">
    <property type="nucleotide sequence ID" value="NZ_CP012600.1"/>
</dbReference>
<dbReference type="PATRIC" id="fig|1441095.3.peg.4451"/>
<accession>A0A0M4GCC0</accession>
<dbReference type="Proteomes" id="UP000067625">
    <property type="component" value="Chromosome"/>
</dbReference>
<name>A0A0M4GCC0_9BACI</name>
<organism evidence="3 4">
    <name type="scientific">Bacillus gobiensis</name>
    <dbReference type="NCBI Taxonomy" id="1441095"/>
    <lineage>
        <taxon>Bacteria</taxon>
        <taxon>Bacillati</taxon>
        <taxon>Bacillota</taxon>
        <taxon>Bacilli</taxon>
        <taxon>Bacillales</taxon>
        <taxon>Bacillaceae</taxon>
        <taxon>Bacillus</taxon>
    </lineage>
</organism>
<dbReference type="PANTHER" id="PTHR34473">
    <property type="entry name" value="UPF0699 TRANSMEMBRANE PROTEIN YDBS"/>
    <property type="match status" value="1"/>
</dbReference>
<reference evidence="4" key="1">
    <citation type="submission" date="2015-08" db="EMBL/GenBank/DDBJ databases">
        <title>Genome sequencing project for genomic taxonomy and phylogenomics of Bacillus-like bacteria.</title>
        <authorList>
            <person name="Liu B."/>
            <person name="Wang J."/>
            <person name="Zhu Y."/>
            <person name="Liu G."/>
            <person name="Chen Q."/>
            <person name="Chen Z."/>
            <person name="Lan J."/>
            <person name="Che J."/>
            <person name="Ge C."/>
            <person name="Shi H."/>
            <person name="Pan Z."/>
            <person name="Liu X."/>
        </authorList>
    </citation>
    <scope>NUCLEOTIDE SEQUENCE [LARGE SCALE GENOMIC DNA]</scope>
    <source>
        <strain evidence="4">FJAT-4402</strain>
    </source>
</reference>
<dbReference type="AlphaFoldDB" id="A0A0M4GCC0"/>
<evidence type="ECO:0000313" key="3">
    <source>
        <dbReference type="EMBL" id="ALC83578.1"/>
    </source>
</evidence>
<keyword evidence="1" id="KW-0812">Transmembrane</keyword>
<feature type="transmembrane region" description="Helical" evidence="1">
    <location>
        <begin position="50"/>
        <end position="72"/>
    </location>
</feature>
<dbReference type="EMBL" id="CP012600">
    <property type="protein sequence ID" value="ALC83578.1"/>
    <property type="molecule type" value="Genomic_DNA"/>
</dbReference>
<evidence type="ECO:0000259" key="2">
    <source>
        <dbReference type="Pfam" id="PF03703"/>
    </source>
</evidence>
<sequence length="164" mass="18801">MNYTIPEPQQRISKNAVKVWRISSVISHIITMLIFGALLYCQDRFGWYDWIGHVTWVILILVGLDFVYGVLIRPVFLQRTWRYGVDEEHIQLKHGALEKTHIIVPMTKVQYVNTSQGPLLRKYGLSTIKIGTTASSHEIPAIPEEEAESLRTQIAVLAKITENE</sequence>
<reference evidence="3 4" key="2">
    <citation type="journal article" date="2016" name="Int. J. Syst. Evol. Microbiol.">
        <title>Bacillus gobiensis sp. nov., isolated from a soil sample.</title>
        <authorList>
            <person name="Liu B."/>
            <person name="Liu G.H."/>
            <person name="Cetin S."/>
            <person name="Schumann P."/>
            <person name="Pan Z.Z."/>
            <person name="Chen Q.Q."/>
        </authorList>
    </citation>
    <scope>NUCLEOTIDE SEQUENCE [LARGE SCALE GENOMIC DNA]</scope>
    <source>
        <strain evidence="3 4">FJAT-4402</strain>
    </source>
</reference>
<dbReference type="STRING" id="1441095.AM592_20115"/>
<keyword evidence="1" id="KW-0472">Membrane</keyword>
<dbReference type="Pfam" id="PF03703">
    <property type="entry name" value="bPH_2"/>
    <property type="match status" value="1"/>
</dbReference>
<dbReference type="PANTHER" id="PTHR34473:SF2">
    <property type="entry name" value="UPF0699 TRANSMEMBRANE PROTEIN YDBT"/>
    <property type="match status" value="1"/>
</dbReference>
<evidence type="ECO:0000313" key="4">
    <source>
        <dbReference type="Proteomes" id="UP000067625"/>
    </source>
</evidence>
<dbReference type="OrthoDB" id="2437193at2"/>
<proteinExistence type="predicted"/>
<feature type="domain" description="YdbS-like PH" evidence="2">
    <location>
        <begin position="79"/>
        <end position="154"/>
    </location>
</feature>
<feature type="transmembrane region" description="Helical" evidence="1">
    <location>
        <begin position="19"/>
        <end position="38"/>
    </location>
</feature>
<dbReference type="InterPro" id="IPR005182">
    <property type="entry name" value="YdbS-like_PH"/>
</dbReference>
<evidence type="ECO:0000256" key="1">
    <source>
        <dbReference type="SAM" id="Phobius"/>
    </source>
</evidence>
<keyword evidence="1" id="KW-1133">Transmembrane helix</keyword>
<gene>
    <name evidence="3" type="ORF">AM592_20115</name>
</gene>